<dbReference type="AlphaFoldDB" id="S0EYI5"/>
<evidence type="ECO:0000313" key="4">
    <source>
        <dbReference type="Proteomes" id="UP000014227"/>
    </source>
</evidence>
<evidence type="ECO:0000313" key="3">
    <source>
        <dbReference type="EMBL" id="CCW35413.1"/>
    </source>
</evidence>
<dbReference type="InterPro" id="IPR011989">
    <property type="entry name" value="ARM-like"/>
</dbReference>
<accession>S0EYI5</accession>
<dbReference type="EMBL" id="HF951689">
    <property type="protein sequence ID" value="CCW35413.1"/>
    <property type="molecule type" value="Genomic_DNA"/>
</dbReference>
<keyword evidence="4" id="KW-1185">Reference proteome</keyword>
<dbReference type="InterPro" id="IPR016024">
    <property type="entry name" value="ARM-type_fold"/>
</dbReference>
<keyword evidence="2" id="KW-1133">Transmembrane helix</keyword>
<dbReference type="SUPFAM" id="SSF48371">
    <property type="entry name" value="ARM repeat"/>
    <property type="match status" value="1"/>
</dbReference>
<name>S0EYI5_CHTCT</name>
<protein>
    <submittedName>
        <fullName evidence="3">Uncharacterized protein</fullName>
    </submittedName>
</protein>
<keyword evidence="2" id="KW-0472">Membrane</keyword>
<evidence type="ECO:0000256" key="1">
    <source>
        <dbReference type="SAM" id="MobiDB-lite"/>
    </source>
</evidence>
<gene>
    <name evidence="3" type="ORF">CCALI_01597</name>
</gene>
<dbReference type="Proteomes" id="UP000014227">
    <property type="component" value="Chromosome I"/>
</dbReference>
<dbReference type="eggNOG" id="COG1413">
    <property type="taxonomic scope" value="Bacteria"/>
</dbReference>
<dbReference type="PATRIC" id="fig|1303518.3.peg.1638"/>
<evidence type="ECO:0000256" key="2">
    <source>
        <dbReference type="SAM" id="Phobius"/>
    </source>
</evidence>
<sequence length="406" mass="45008">MIKTPLQPPPLSNEEIRHAFSLLDQVSQRSRIRAIAEQLVTNATPSATAFTELQQALVSPHQYHWRESRLAAWCLPNLSQSPHQRSIAIQTLADVVNKRYNPSLWSIVKRSALISFFIGLIAVHPLGLIALAITVYPIVHLFVRDAARSHAAQIRGEAVRALQTLQAVETLDLLTVAAVHDMRFVRLQARTALCHLLPLLTPAHYGMLRPSTLQLLSYLLNAPNELLVQRILEAFAKVGNRSVLSYVKVIARGKGKYGHLPHVRQAAVKAQLCIEERLRREQETRVLLRASQAEPARPEQLLRPAMTACQGMPEELLRAGQSGAQCEADIALAIIEDIKRRGDPRAIPFLKELVQLPSLPQAVATSAQECLTYLQARVELDRAAPPALSPETEAKLFQADGPPQAF</sequence>
<dbReference type="KEGG" id="ccz:CCALI_01597"/>
<proteinExistence type="predicted"/>
<reference evidence="4" key="1">
    <citation type="submission" date="2013-03" db="EMBL/GenBank/DDBJ databases">
        <title>Genome sequence of Chthonomonas calidirosea, the first sequenced genome from the Armatimonadetes phylum (formally candidate division OP10).</title>
        <authorList>
            <person name="Lee K.C.Y."/>
            <person name="Morgan X.C."/>
            <person name="Dunfield P.F."/>
            <person name="Tamas I."/>
            <person name="Houghton K.M."/>
            <person name="Vyssotski M."/>
            <person name="Ryan J.L.J."/>
            <person name="Lagutin K."/>
            <person name="McDonald I.R."/>
            <person name="Stott M.B."/>
        </authorList>
    </citation>
    <scope>NUCLEOTIDE SEQUENCE [LARGE SCALE GENOMIC DNA]</scope>
    <source>
        <strain evidence="4">DSM 23976 / ICMP 18418 / T49</strain>
    </source>
</reference>
<feature type="transmembrane region" description="Helical" evidence="2">
    <location>
        <begin position="113"/>
        <end position="139"/>
    </location>
</feature>
<organism evidence="3 4">
    <name type="scientific">Chthonomonas calidirosea (strain DSM 23976 / ICMP 18418 / T49)</name>
    <dbReference type="NCBI Taxonomy" id="1303518"/>
    <lineage>
        <taxon>Bacteria</taxon>
        <taxon>Bacillati</taxon>
        <taxon>Armatimonadota</taxon>
        <taxon>Chthonomonadia</taxon>
        <taxon>Chthonomonadales</taxon>
        <taxon>Chthonomonadaceae</taxon>
        <taxon>Chthonomonas</taxon>
    </lineage>
</organism>
<dbReference type="STRING" id="454171.CP488_02498"/>
<feature type="region of interest" description="Disordered" evidence="1">
    <location>
        <begin position="384"/>
        <end position="406"/>
    </location>
</feature>
<dbReference type="HOGENOM" id="CLU_688297_0_0_0"/>
<dbReference type="RefSeq" id="WP_016482946.1">
    <property type="nucleotide sequence ID" value="NC_021487.1"/>
</dbReference>
<dbReference type="Gene3D" id="1.25.10.10">
    <property type="entry name" value="Leucine-rich Repeat Variant"/>
    <property type="match status" value="1"/>
</dbReference>
<dbReference type="InParanoid" id="S0EYI5"/>
<keyword evidence="2" id="KW-0812">Transmembrane</keyword>